<feature type="transmembrane region" description="Helical" evidence="1">
    <location>
        <begin position="174"/>
        <end position="194"/>
    </location>
</feature>
<keyword evidence="1" id="KW-0812">Transmembrane</keyword>
<proteinExistence type="predicted"/>
<sequence>MWNDKKRFRVNVFYRSSFILSSLMWIVLKHKRKYLTELLTITYNDCPFSLSKSQKLLLFLICCFMPVLFLAVISYGLITNDMNANFMYGIKLNPYADFILSCLRCLLWFFAHPTWANLILFICSLLCQCVCKLMSHLTDAVEGCPSEEFTVQKQADILKLEARIEEAVFLIQKIFSLPSFFISTTHFCVCIVFLSKLAVRNLGKMSYGALCLDILRFVNSFCGLVAFLWVAGRMPVEADRLKEAFRTKIKMRMIRYLKADEICFERVLDNDTKYVLFGCVDTRTRKHRGNECECLAIKEALTFYLTNSQAMELAEELVVF</sequence>
<keyword evidence="3" id="KW-1185">Reference proteome</keyword>
<dbReference type="Proteomes" id="UP000807504">
    <property type="component" value="Unassembled WGS sequence"/>
</dbReference>
<gene>
    <name evidence="2" type="ORF">HNY73_001860</name>
</gene>
<feature type="transmembrane region" description="Helical" evidence="1">
    <location>
        <begin position="98"/>
        <end position="127"/>
    </location>
</feature>
<dbReference type="AlphaFoldDB" id="A0A8T0FT54"/>
<reference evidence="2" key="2">
    <citation type="submission" date="2020-06" db="EMBL/GenBank/DDBJ databases">
        <authorList>
            <person name="Sheffer M."/>
        </authorList>
    </citation>
    <scope>NUCLEOTIDE SEQUENCE</scope>
</reference>
<keyword evidence="1" id="KW-0472">Membrane</keyword>
<reference evidence="2" key="1">
    <citation type="journal article" date="2020" name="bioRxiv">
        <title>Chromosome-level reference genome of the European wasp spider Argiope bruennichi: a resource for studies on range expansion and evolutionary adaptation.</title>
        <authorList>
            <person name="Sheffer M.M."/>
            <person name="Hoppe A."/>
            <person name="Krehenwinkel H."/>
            <person name="Uhl G."/>
            <person name="Kuss A.W."/>
            <person name="Jensen L."/>
            <person name="Jensen C."/>
            <person name="Gillespie R.G."/>
            <person name="Hoff K.J."/>
            <person name="Prost S."/>
        </authorList>
    </citation>
    <scope>NUCLEOTIDE SEQUENCE</scope>
</reference>
<keyword evidence="1" id="KW-1133">Transmembrane helix</keyword>
<protein>
    <submittedName>
        <fullName evidence="2">Uncharacterized protein</fullName>
    </submittedName>
</protein>
<evidence type="ECO:0000256" key="1">
    <source>
        <dbReference type="SAM" id="Phobius"/>
    </source>
</evidence>
<evidence type="ECO:0000313" key="2">
    <source>
        <dbReference type="EMBL" id="KAF8793822.1"/>
    </source>
</evidence>
<feature type="transmembrane region" description="Helical" evidence="1">
    <location>
        <begin position="214"/>
        <end position="232"/>
    </location>
</feature>
<feature type="transmembrane region" description="Helical" evidence="1">
    <location>
        <begin position="56"/>
        <end position="78"/>
    </location>
</feature>
<dbReference type="EMBL" id="JABXBU010000002">
    <property type="protein sequence ID" value="KAF8793822.1"/>
    <property type="molecule type" value="Genomic_DNA"/>
</dbReference>
<accession>A0A8T0FT54</accession>
<comment type="caution">
    <text evidence="2">The sequence shown here is derived from an EMBL/GenBank/DDBJ whole genome shotgun (WGS) entry which is preliminary data.</text>
</comment>
<name>A0A8T0FT54_ARGBR</name>
<organism evidence="2 3">
    <name type="scientific">Argiope bruennichi</name>
    <name type="common">Wasp spider</name>
    <name type="synonym">Aranea bruennichi</name>
    <dbReference type="NCBI Taxonomy" id="94029"/>
    <lineage>
        <taxon>Eukaryota</taxon>
        <taxon>Metazoa</taxon>
        <taxon>Ecdysozoa</taxon>
        <taxon>Arthropoda</taxon>
        <taxon>Chelicerata</taxon>
        <taxon>Arachnida</taxon>
        <taxon>Araneae</taxon>
        <taxon>Araneomorphae</taxon>
        <taxon>Entelegynae</taxon>
        <taxon>Araneoidea</taxon>
        <taxon>Araneidae</taxon>
        <taxon>Argiope</taxon>
    </lineage>
</organism>
<evidence type="ECO:0000313" key="3">
    <source>
        <dbReference type="Proteomes" id="UP000807504"/>
    </source>
</evidence>